<gene>
    <name evidence="1" type="ORF">MM415A00385_0003</name>
</gene>
<dbReference type="EMBL" id="MT142492">
    <property type="protein sequence ID" value="QJA82613.1"/>
    <property type="molecule type" value="Genomic_DNA"/>
</dbReference>
<proteinExistence type="predicted"/>
<sequence length="56" mass="6421">MYKIGQRVAVDNRNSTFPQDNRGTVIKIHIQYIVKLDGGLTGQFDSERITKLEVKE</sequence>
<evidence type="ECO:0000313" key="1">
    <source>
        <dbReference type="EMBL" id="QJA82613.1"/>
    </source>
</evidence>
<name>A0A6M3KKQ6_9ZZZZ</name>
<protein>
    <submittedName>
        <fullName evidence="1">Uncharacterized protein</fullName>
    </submittedName>
</protein>
<accession>A0A6M3KKQ6</accession>
<organism evidence="1">
    <name type="scientific">viral metagenome</name>
    <dbReference type="NCBI Taxonomy" id="1070528"/>
    <lineage>
        <taxon>unclassified sequences</taxon>
        <taxon>metagenomes</taxon>
        <taxon>organismal metagenomes</taxon>
    </lineage>
</organism>
<reference evidence="1" key="1">
    <citation type="submission" date="2020-03" db="EMBL/GenBank/DDBJ databases">
        <title>The deep terrestrial virosphere.</title>
        <authorList>
            <person name="Holmfeldt K."/>
            <person name="Nilsson E."/>
            <person name="Simone D."/>
            <person name="Lopez-Fernandez M."/>
            <person name="Wu X."/>
            <person name="de Brujin I."/>
            <person name="Lundin D."/>
            <person name="Andersson A."/>
            <person name="Bertilsson S."/>
            <person name="Dopson M."/>
        </authorList>
    </citation>
    <scope>NUCLEOTIDE SEQUENCE</scope>
    <source>
        <strain evidence="1">MM415A00385</strain>
    </source>
</reference>
<dbReference type="AlphaFoldDB" id="A0A6M3KKQ6"/>